<dbReference type="AlphaFoldDB" id="A0AAV7N308"/>
<organism evidence="2 3">
    <name type="scientific">Pleurodeles waltl</name>
    <name type="common">Iberian ribbed newt</name>
    <dbReference type="NCBI Taxonomy" id="8319"/>
    <lineage>
        <taxon>Eukaryota</taxon>
        <taxon>Metazoa</taxon>
        <taxon>Chordata</taxon>
        <taxon>Craniata</taxon>
        <taxon>Vertebrata</taxon>
        <taxon>Euteleostomi</taxon>
        <taxon>Amphibia</taxon>
        <taxon>Batrachia</taxon>
        <taxon>Caudata</taxon>
        <taxon>Salamandroidea</taxon>
        <taxon>Salamandridae</taxon>
        <taxon>Pleurodelinae</taxon>
        <taxon>Pleurodeles</taxon>
    </lineage>
</organism>
<dbReference type="Proteomes" id="UP001066276">
    <property type="component" value="Chromosome 9"/>
</dbReference>
<evidence type="ECO:0000313" key="3">
    <source>
        <dbReference type="Proteomes" id="UP001066276"/>
    </source>
</evidence>
<proteinExistence type="predicted"/>
<dbReference type="EMBL" id="JANPWB010000013">
    <property type="protein sequence ID" value="KAJ1108917.1"/>
    <property type="molecule type" value="Genomic_DNA"/>
</dbReference>
<feature type="region of interest" description="Disordered" evidence="1">
    <location>
        <begin position="203"/>
        <end position="257"/>
    </location>
</feature>
<reference evidence="2" key="1">
    <citation type="journal article" date="2022" name="bioRxiv">
        <title>Sequencing and chromosome-scale assembly of the giantPleurodeles waltlgenome.</title>
        <authorList>
            <person name="Brown T."/>
            <person name="Elewa A."/>
            <person name="Iarovenko S."/>
            <person name="Subramanian E."/>
            <person name="Araus A.J."/>
            <person name="Petzold A."/>
            <person name="Susuki M."/>
            <person name="Suzuki K.-i.T."/>
            <person name="Hayashi T."/>
            <person name="Toyoda A."/>
            <person name="Oliveira C."/>
            <person name="Osipova E."/>
            <person name="Leigh N.D."/>
            <person name="Simon A."/>
            <person name="Yun M.H."/>
        </authorList>
    </citation>
    <scope>NUCLEOTIDE SEQUENCE</scope>
    <source>
        <strain evidence="2">20211129_DDA</strain>
        <tissue evidence="2">Liver</tissue>
    </source>
</reference>
<comment type="caution">
    <text evidence="2">The sequence shown here is derived from an EMBL/GenBank/DDBJ whole genome shotgun (WGS) entry which is preliminary data.</text>
</comment>
<feature type="region of interest" description="Disordered" evidence="1">
    <location>
        <begin position="167"/>
        <end position="189"/>
    </location>
</feature>
<feature type="compositionally biased region" description="Acidic residues" evidence="1">
    <location>
        <begin position="204"/>
        <end position="218"/>
    </location>
</feature>
<keyword evidence="3" id="KW-1185">Reference proteome</keyword>
<feature type="region of interest" description="Disordered" evidence="1">
    <location>
        <begin position="48"/>
        <end position="104"/>
    </location>
</feature>
<feature type="compositionally biased region" description="Basic and acidic residues" evidence="1">
    <location>
        <begin position="170"/>
        <end position="188"/>
    </location>
</feature>
<gene>
    <name evidence="2" type="ORF">NDU88_006287</name>
</gene>
<evidence type="ECO:0000313" key="2">
    <source>
        <dbReference type="EMBL" id="KAJ1108917.1"/>
    </source>
</evidence>
<evidence type="ECO:0000256" key="1">
    <source>
        <dbReference type="SAM" id="MobiDB-lite"/>
    </source>
</evidence>
<feature type="region of interest" description="Disordered" evidence="1">
    <location>
        <begin position="294"/>
        <end position="344"/>
    </location>
</feature>
<name>A0AAV7N308_PLEWA</name>
<feature type="compositionally biased region" description="Acidic residues" evidence="1">
    <location>
        <begin position="245"/>
        <end position="255"/>
    </location>
</feature>
<protein>
    <submittedName>
        <fullName evidence="2">Uncharacterized protein</fullName>
    </submittedName>
</protein>
<accession>A0AAV7N308</accession>
<sequence>MDPKVQQALALRKEAGRLDLVAPEALGAGRPVRRASAGVAAAVAACSPPRSAGREKVSALGGRAGKEAGRTSVRAGRGQGSGSGLAGEAPRASPKARQEKRARAGVLKPRRGPIVRCIGARHGAAPHFQVNKGRGQHGHLRGHGEGAASGTIYKNKKGAVAARGLPVTRGGEEGKNKTVGNEEQRDPKVPISKRWPTMLVWSSSEEEGGLGGEGDSESAGEGPSSAMRSRAHGRVFGPRVGSSSQEEEGSSEEGEVVGQQLVESQGIKSFFFPGTPDLVELGPLDFDGDDSGEHGAALIPWDEEKVSPRAANRMTSTGRRGRRGRAADASSRLCGGVGDTPPGTAAWEQQRLGSVKTWGYDSDYAGGARGIGKSGKGVLKGLDVGDRMCGTGAGS</sequence>